<accession>A0A6B0Y2F4</accession>
<evidence type="ECO:0000313" key="9">
    <source>
        <dbReference type="EMBL" id="MXY34223.1"/>
    </source>
</evidence>
<comment type="caution">
    <text evidence="9">The sequence shown here is derived from an EMBL/GenBank/DDBJ whole genome shotgun (WGS) entry which is preliminary data.</text>
</comment>
<evidence type="ECO:0000256" key="3">
    <source>
        <dbReference type="ARBA" id="ARBA00022692"/>
    </source>
</evidence>
<feature type="transmembrane region" description="Helical" evidence="6">
    <location>
        <begin position="444"/>
        <end position="469"/>
    </location>
</feature>
<protein>
    <submittedName>
        <fullName evidence="9">ABC transporter permease</fullName>
    </submittedName>
</protein>
<dbReference type="InterPro" id="IPR025857">
    <property type="entry name" value="MacB_PCD"/>
</dbReference>
<gene>
    <name evidence="9" type="ORF">F4Y60_09075</name>
</gene>
<evidence type="ECO:0000256" key="6">
    <source>
        <dbReference type="SAM" id="Phobius"/>
    </source>
</evidence>
<sequence>MIWPVLTALMSHWRRRPFQLATLLLGLSLATALWSGVQAINAEARKSYAEAASILGGGGLSELVRNDGGMIPVKTYAALRRAGWLASPLVDGWLRADGGRIRLLGMDPFTIPRETSISAMVEPSLYPELIGSDGILLANPETASRLPGFEDRLRVIRDLAPNMVLADTTTAQELLSVAGFSRLFLAPDQPLQRPELASVAPELAIRPSATASDLGRLTDSFHLNLTAFGLLSFAVGLAIVHGTVGLAFEQRRPVLRTLRALGVSARHLVLCLIAELLTLALVAGALGIVAGYVMAAALLPDVAATLRGLYGATVNDALRLSPLWWLGGVGIACLGTAVAAANGLWRVARMPPLSPARPRAWIMASSRAMRWQAWGAAIFLAAALCAVTVGGGLVSGFVLVGGFLSAAALLLPMILSTLIAVAARWSRGPVGQWFWADTRQQLPGLSLALMALLLALAANVGVGTMVASFRATFAGWLDQRLVSDLYVTVEDEADIPALMAFLEDKSDAVLPIWHIDTEVMGAPAEIYGVVDHPIYAANWPLLSALPDTWNRLASGEGALVNEQLARREGLSLEDRLPLPGGWSTTVTGIYSDYGNPLGQVVLPLEAMTRHYPDVDRSDFGILVPERDREALRAALTDEFGLPEDRITDQGAVKEFSLSIFERTFAVTGALNVLTLAVAGVAILTNLLTLASMRLPQLAPVWALGLTRTTLGRLEFIRALVLAALTFAFALPVGIVLAWMLLAIINVEAFGWRLPMHLFPLDWA</sequence>
<dbReference type="GO" id="GO:0005886">
    <property type="term" value="C:plasma membrane"/>
    <property type="evidence" value="ECO:0007669"/>
    <property type="project" value="UniProtKB-SubCell"/>
</dbReference>
<evidence type="ECO:0000256" key="2">
    <source>
        <dbReference type="ARBA" id="ARBA00022475"/>
    </source>
</evidence>
<name>A0A6B0Y2F4_9RHOB</name>
<dbReference type="Pfam" id="PF02687">
    <property type="entry name" value="FtsX"/>
    <property type="match status" value="1"/>
</dbReference>
<evidence type="ECO:0000256" key="1">
    <source>
        <dbReference type="ARBA" id="ARBA00004651"/>
    </source>
</evidence>
<dbReference type="Pfam" id="PF12704">
    <property type="entry name" value="MacB_PCD"/>
    <property type="match status" value="1"/>
</dbReference>
<dbReference type="InterPro" id="IPR038766">
    <property type="entry name" value="Membrane_comp_ABC_pdt"/>
</dbReference>
<feature type="transmembrane region" description="Helical" evidence="6">
    <location>
        <begin position="664"/>
        <end position="687"/>
    </location>
</feature>
<comment type="subcellular location">
    <subcellularLocation>
        <location evidence="1">Cell membrane</location>
        <topology evidence="1">Multi-pass membrane protein</topology>
    </subcellularLocation>
</comment>
<dbReference type="PANTHER" id="PTHR30287">
    <property type="entry name" value="MEMBRANE COMPONENT OF PREDICTED ABC SUPERFAMILY METABOLITE UPTAKE TRANSPORTER"/>
    <property type="match status" value="1"/>
</dbReference>
<dbReference type="InterPro" id="IPR003838">
    <property type="entry name" value="ABC3_permease_C"/>
</dbReference>
<feature type="domain" description="MacB-like periplasmic core" evidence="8">
    <location>
        <begin position="447"/>
        <end position="636"/>
    </location>
</feature>
<keyword evidence="2" id="KW-1003">Cell membrane</keyword>
<feature type="domain" description="ABC3 transporter permease C-terminal" evidence="7">
    <location>
        <begin position="227"/>
        <end position="352"/>
    </location>
</feature>
<feature type="transmembrane region" description="Helical" evidence="6">
    <location>
        <begin position="373"/>
        <end position="394"/>
    </location>
</feature>
<feature type="transmembrane region" description="Helical" evidence="6">
    <location>
        <begin position="400"/>
        <end position="423"/>
    </location>
</feature>
<evidence type="ECO:0000256" key="4">
    <source>
        <dbReference type="ARBA" id="ARBA00022989"/>
    </source>
</evidence>
<proteinExistence type="predicted"/>
<evidence type="ECO:0000259" key="7">
    <source>
        <dbReference type="Pfam" id="PF02687"/>
    </source>
</evidence>
<keyword evidence="4 6" id="KW-1133">Transmembrane helix</keyword>
<feature type="transmembrane region" description="Helical" evidence="6">
    <location>
        <begin position="323"/>
        <end position="345"/>
    </location>
</feature>
<dbReference type="EMBL" id="VXRY01000361">
    <property type="protein sequence ID" value="MXY34223.1"/>
    <property type="molecule type" value="Genomic_DNA"/>
</dbReference>
<organism evidence="9">
    <name type="scientific">Boseongicola sp. SB0664_bin_43</name>
    <dbReference type="NCBI Taxonomy" id="2604844"/>
    <lineage>
        <taxon>Bacteria</taxon>
        <taxon>Pseudomonadati</taxon>
        <taxon>Pseudomonadota</taxon>
        <taxon>Alphaproteobacteria</taxon>
        <taxon>Rhodobacterales</taxon>
        <taxon>Paracoccaceae</taxon>
        <taxon>Boseongicola</taxon>
    </lineage>
</organism>
<feature type="transmembrane region" description="Helical" evidence="6">
    <location>
        <begin position="225"/>
        <end position="248"/>
    </location>
</feature>
<reference evidence="9" key="1">
    <citation type="submission" date="2019-09" db="EMBL/GenBank/DDBJ databases">
        <title>Characterisation of the sponge microbiome using genome-centric metagenomics.</title>
        <authorList>
            <person name="Engelberts J.P."/>
            <person name="Robbins S.J."/>
            <person name="De Goeij J.M."/>
            <person name="Aranda M."/>
            <person name="Bell S.C."/>
            <person name="Webster N.S."/>
        </authorList>
    </citation>
    <scope>NUCLEOTIDE SEQUENCE</scope>
    <source>
        <strain evidence="9">SB0664_bin_43</strain>
    </source>
</reference>
<evidence type="ECO:0000256" key="5">
    <source>
        <dbReference type="ARBA" id="ARBA00023136"/>
    </source>
</evidence>
<dbReference type="AlphaFoldDB" id="A0A6B0Y2F4"/>
<keyword evidence="3 6" id="KW-0812">Transmembrane</keyword>
<feature type="transmembrane region" description="Helical" evidence="6">
    <location>
        <begin position="268"/>
        <end position="299"/>
    </location>
</feature>
<evidence type="ECO:0000259" key="8">
    <source>
        <dbReference type="Pfam" id="PF12704"/>
    </source>
</evidence>
<feature type="transmembrane region" description="Helical" evidence="6">
    <location>
        <begin position="715"/>
        <end position="744"/>
    </location>
</feature>
<feature type="non-terminal residue" evidence="9">
    <location>
        <position position="763"/>
    </location>
</feature>
<keyword evidence="5 6" id="KW-0472">Membrane</keyword>
<dbReference type="PANTHER" id="PTHR30287:SF2">
    <property type="entry name" value="BLL1001 PROTEIN"/>
    <property type="match status" value="1"/>
</dbReference>